<evidence type="ECO:0000313" key="1">
    <source>
        <dbReference type="EMBL" id="VIO62112.1"/>
    </source>
</evidence>
<organism evidence="1">
    <name type="scientific">Gibberella zeae</name>
    <name type="common">Wheat head blight fungus</name>
    <name type="synonym">Fusarium graminearum</name>
    <dbReference type="NCBI Taxonomy" id="5518"/>
    <lineage>
        <taxon>Eukaryota</taxon>
        <taxon>Fungi</taxon>
        <taxon>Dikarya</taxon>
        <taxon>Ascomycota</taxon>
        <taxon>Pezizomycotina</taxon>
        <taxon>Sordariomycetes</taxon>
        <taxon>Hypocreomycetidae</taxon>
        <taxon>Hypocreales</taxon>
        <taxon>Nectriaceae</taxon>
        <taxon>Fusarium</taxon>
    </lineage>
</organism>
<dbReference type="OrthoDB" id="4990216at2759"/>
<proteinExistence type="predicted"/>
<gene>
    <name evidence="1" type="ORF">FUG_LOCUS467900</name>
</gene>
<dbReference type="EMBL" id="CAAKMV010000158">
    <property type="protein sequence ID" value="VIO62112.1"/>
    <property type="molecule type" value="Genomic_DNA"/>
</dbReference>
<name>A0A679PLV9_GIBZA</name>
<reference evidence="1" key="1">
    <citation type="submission" date="2019-04" db="EMBL/GenBank/DDBJ databases">
        <authorList>
            <person name="Melise S."/>
            <person name="Noan J."/>
            <person name="Okalmin O."/>
        </authorList>
    </citation>
    <scope>NUCLEOTIDE SEQUENCE</scope>
    <source>
        <strain evidence="1">FN9</strain>
    </source>
</reference>
<sequence>MKAHPITICRRHTICRWIRHHVIATPRISTSARPRVEWERAYDPQAWILGVLPLIAFTNLIWDDASSAVEQIEKSDSPLSGFVETEQWAAIHRFAFLVNFLEKKDPQHESQAYKALAECDPGFKKIEMAGYVFDDMDGIRALNEWNDLDHLHSWIQANAVPRLSLVPTAIAEEAADVFLNTNYLDCWLSLQSQRESLGIIWAVRSRRSYP</sequence>
<dbReference type="AlphaFoldDB" id="A0A679PLV9"/>
<protein>
    <submittedName>
        <fullName evidence="1">Uncharacterized protein</fullName>
    </submittedName>
</protein>
<accession>A0A679PLV9</accession>